<evidence type="ECO:0000259" key="1">
    <source>
        <dbReference type="SMART" id="SM00867"/>
    </source>
</evidence>
<feature type="non-terminal residue" evidence="2">
    <location>
        <position position="142"/>
    </location>
</feature>
<sequence length="142" mass="15145">VKGTFDVFTGSLIVGDTLTATAVSIDAEMASINTGNESRDHHLQGDTFFDVANHPQMKFKSLSISESGDGYELTGELTIKEITDTVTLTGAYNGSAVFPLDGSIHHGFSMSGIISRGAFDVSYGESMVTDEVKLTLEIQFIA</sequence>
<dbReference type="EMBL" id="UINC01029530">
    <property type="protein sequence ID" value="SVB12407.1"/>
    <property type="molecule type" value="Genomic_DNA"/>
</dbReference>
<gene>
    <name evidence="2" type="ORF">METZ01_LOCUS165261</name>
</gene>
<reference evidence="2" key="1">
    <citation type="submission" date="2018-05" db="EMBL/GenBank/DDBJ databases">
        <authorList>
            <person name="Lanie J.A."/>
            <person name="Ng W.-L."/>
            <person name="Kazmierczak K.M."/>
            <person name="Andrzejewski T.M."/>
            <person name="Davidsen T.M."/>
            <person name="Wayne K.J."/>
            <person name="Tettelin H."/>
            <person name="Glass J.I."/>
            <person name="Rusch D."/>
            <person name="Podicherti R."/>
            <person name="Tsui H.-C.T."/>
            <person name="Winkler M.E."/>
        </authorList>
    </citation>
    <scope>NUCLEOTIDE SEQUENCE</scope>
</reference>
<feature type="domain" description="Lipid/polyisoprenoid-binding YceI-like" evidence="1">
    <location>
        <begin position="1"/>
        <end position="141"/>
    </location>
</feature>
<evidence type="ECO:0000313" key="2">
    <source>
        <dbReference type="EMBL" id="SVB12407.1"/>
    </source>
</evidence>
<feature type="non-terminal residue" evidence="2">
    <location>
        <position position="1"/>
    </location>
</feature>
<proteinExistence type="predicted"/>
<name>A0A382BGU3_9ZZZZ</name>
<organism evidence="2">
    <name type="scientific">marine metagenome</name>
    <dbReference type="NCBI Taxonomy" id="408172"/>
    <lineage>
        <taxon>unclassified sequences</taxon>
        <taxon>metagenomes</taxon>
        <taxon>ecological metagenomes</taxon>
    </lineage>
</organism>
<dbReference type="InterPro" id="IPR036761">
    <property type="entry name" value="TTHA0802/YceI-like_sf"/>
</dbReference>
<dbReference type="AlphaFoldDB" id="A0A382BGU3"/>
<protein>
    <recommendedName>
        <fullName evidence="1">Lipid/polyisoprenoid-binding YceI-like domain-containing protein</fullName>
    </recommendedName>
</protein>
<dbReference type="SUPFAM" id="SSF101874">
    <property type="entry name" value="YceI-like"/>
    <property type="match status" value="1"/>
</dbReference>
<dbReference type="Pfam" id="PF04264">
    <property type="entry name" value="YceI"/>
    <property type="match status" value="1"/>
</dbReference>
<dbReference type="SMART" id="SM00867">
    <property type="entry name" value="YceI"/>
    <property type="match status" value="1"/>
</dbReference>
<dbReference type="PANTHER" id="PTHR34406:SF1">
    <property type="entry name" value="PROTEIN YCEI"/>
    <property type="match status" value="1"/>
</dbReference>
<dbReference type="Gene3D" id="2.40.128.110">
    <property type="entry name" value="Lipid/polyisoprenoid-binding, YceI-like"/>
    <property type="match status" value="1"/>
</dbReference>
<accession>A0A382BGU3</accession>
<dbReference type="InterPro" id="IPR007372">
    <property type="entry name" value="Lipid/polyisoprenoid-bd_YceI"/>
</dbReference>
<dbReference type="PANTHER" id="PTHR34406">
    <property type="entry name" value="PROTEIN YCEI"/>
    <property type="match status" value="1"/>
</dbReference>